<proteinExistence type="predicted"/>
<name>A0A7Z7AYX5_9EURY</name>
<feature type="transmembrane region" description="Helical" evidence="1">
    <location>
        <begin position="21"/>
        <end position="41"/>
    </location>
</feature>
<evidence type="ECO:0000256" key="1">
    <source>
        <dbReference type="SAM" id="Phobius"/>
    </source>
</evidence>
<gene>
    <name evidence="2" type="ORF">SAMN04488589_2691</name>
</gene>
<accession>A0A7Z7AYX5</accession>
<dbReference type="RefSeq" id="WP_091710961.1">
    <property type="nucleotide sequence ID" value="NZ_FNCA01000012.1"/>
</dbReference>
<dbReference type="AlphaFoldDB" id="A0A7Z7AYX5"/>
<keyword evidence="1" id="KW-0812">Transmembrane</keyword>
<comment type="caution">
    <text evidence="2">The sequence shown here is derived from an EMBL/GenBank/DDBJ whole genome shotgun (WGS) entry which is preliminary data.</text>
</comment>
<feature type="transmembrane region" description="Helical" evidence="1">
    <location>
        <begin position="47"/>
        <end position="62"/>
    </location>
</feature>
<dbReference type="OrthoDB" id="125048at2157"/>
<feature type="transmembrane region" description="Helical" evidence="1">
    <location>
        <begin position="142"/>
        <end position="162"/>
    </location>
</feature>
<keyword evidence="1" id="KW-1133">Transmembrane helix</keyword>
<dbReference type="EMBL" id="FNCA01000012">
    <property type="protein sequence ID" value="SDG32170.1"/>
    <property type="molecule type" value="Genomic_DNA"/>
</dbReference>
<feature type="transmembrane region" description="Helical" evidence="1">
    <location>
        <begin position="103"/>
        <end position="122"/>
    </location>
</feature>
<keyword evidence="1" id="KW-0472">Membrane</keyword>
<protein>
    <submittedName>
        <fullName evidence="2">Uncharacterized protein</fullName>
    </submittedName>
</protein>
<sequence>MNTDNQFKQKMQLDMTFDKSMLKVLVPMIVATLILYALCLRTSECKILIYVIWYMGFIILLIKERTQVEIDPHMIIIHRPLMSPLVINKKDIKDVQIKKNRNYAYRLAIVTILLFLTIYISYKSGQDFFYGIAGVSLMEGINLFLYDFWLIFLEAVVIINLLKRLPYSNLLRVDTDKSNFIFYSKEPEELKRIIETHETA</sequence>
<evidence type="ECO:0000313" key="2">
    <source>
        <dbReference type="EMBL" id="SDG32170.1"/>
    </source>
</evidence>
<evidence type="ECO:0000313" key="3">
    <source>
        <dbReference type="Proteomes" id="UP000199259"/>
    </source>
</evidence>
<reference evidence="2 3" key="1">
    <citation type="submission" date="2016-10" db="EMBL/GenBank/DDBJ databases">
        <authorList>
            <person name="Varghese N."/>
            <person name="Submissions S."/>
        </authorList>
    </citation>
    <scope>NUCLEOTIDE SEQUENCE [LARGE SCALE GENOMIC DNA]</scope>
    <source>
        <strain evidence="2 3">PL 12/M</strain>
    </source>
</reference>
<keyword evidence="3" id="KW-1185">Reference proteome</keyword>
<dbReference type="Proteomes" id="UP000199259">
    <property type="component" value="Unassembled WGS sequence"/>
</dbReference>
<organism evidence="2 3">
    <name type="scientific">Methanolobus vulcani</name>
    <dbReference type="NCBI Taxonomy" id="38026"/>
    <lineage>
        <taxon>Archaea</taxon>
        <taxon>Methanobacteriati</taxon>
        <taxon>Methanobacteriota</taxon>
        <taxon>Stenosarchaea group</taxon>
        <taxon>Methanomicrobia</taxon>
        <taxon>Methanosarcinales</taxon>
        <taxon>Methanosarcinaceae</taxon>
        <taxon>Methanolobus</taxon>
    </lineage>
</organism>